<sequence length="155" mass="17312">MVAVEHLAVCGQSQGGQSTIHQNRIGQQHQRFARPIRYPVARIIRVVHHLPERIVDPDQVACAAFVVLVADAVQPAKAVAVEQQHPVEVWLPTWFIRPPLGDVPCWALLSVPQPLRQILPQDHQQETHPRQVLLSVTQDEKLVVRGELVAAVAQQ</sequence>
<reference evidence="1 2" key="1">
    <citation type="submission" date="2020-08" db="EMBL/GenBank/DDBJ databases">
        <authorList>
            <person name="Newling K."/>
            <person name="Davey J."/>
            <person name="Forrester S."/>
        </authorList>
    </citation>
    <scope>NUCLEOTIDE SEQUENCE [LARGE SCALE GENOMIC DNA]</scope>
    <source>
        <strain evidence="2">Crithidia deanei Carvalho (ATCC PRA-265)</strain>
    </source>
</reference>
<evidence type="ECO:0000313" key="1">
    <source>
        <dbReference type="EMBL" id="CAD2213344.1"/>
    </source>
</evidence>
<dbReference type="EMBL" id="LR877145">
    <property type="protein sequence ID" value="CAD2213344.1"/>
    <property type="molecule type" value="Genomic_DNA"/>
</dbReference>
<gene>
    <name evidence="1" type="ORF">ADEAN_000078500</name>
</gene>
<dbReference type="AlphaFoldDB" id="A0A7G2C270"/>
<protein>
    <submittedName>
        <fullName evidence="1">Uncharacterized protein</fullName>
    </submittedName>
</protein>
<name>A0A7G2C270_9TRYP</name>
<accession>A0A7G2C270</accession>
<organism evidence="1 2">
    <name type="scientific">Angomonas deanei</name>
    <dbReference type="NCBI Taxonomy" id="59799"/>
    <lineage>
        <taxon>Eukaryota</taxon>
        <taxon>Discoba</taxon>
        <taxon>Euglenozoa</taxon>
        <taxon>Kinetoplastea</taxon>
        <taxon>Metakinetoplastina</taxon>
        <taxon>Trypanosomatida</taxon>
        <taxon>Trypanosomatidae</taxon>
        <taxon>Strigomonadinae</taxon>
        <taxon>Angomonas</taxon>
    </lineage>
</organism>
<dbReference type="VEuPathDB" id="TriTrypDB:ADEAN_000078500"/>
<keyword evidence="2" id="KW-1185">Reference proteome</keyword>
<evidence type="ECO:0000313" key="2">
    <source>
        <dbReference type="Proteomes" id="UP000515908"/>
    </source>
</evidence>
<proteinExistence type="predicted"/>
<dbReference type="Proteomes" id="UP000515908">
    <property type="component" value="Chromosome 01"/>
</dbReference>